<evidence type="ECO:0000313" key="6">
    <source>
        <dbReference type="EMBL" id="MDY0871478.1"/>
    </source>
</evidence>
<dbReference type="SUPFAM" id="SSF53850">
    <property type="entry name" value="Periplasmic binding protein-like II"/>
    <property type="match status" value="1"/>
</dbReference>
<accession>A0ABU5DW01</accession>
<feature type="domain" description="HTH lysR-type" evidence="5">
    <location>
        <begin position="3"/>
        <end position="61"/>
    </location>
</feature>
<dbReference type="Gene3D" id="3.40.190.10">
    <property type="entry name" value="Periplasmic binding protein-like II"/>
    <property type="match status" value="2"/>
</dbReference>
<sequence length="299" mass="31919">MSISLRHIRAYLAVAEAGSTAGAARALNLSQPSVSVAIKELEEILGQALFQRQPARGLTLTPFGQRKLPEARGLAAALAAFETAPSGAEPAGHVAFGYFTTLGPQYVPGILKRMARDFPKVSVQPIEADLNEMNQHLAAGRIELALSYDVEMGGRIVAETVAELIPYALLPAGHRLAKKKSVTVAALAAEPFILVDLPLSRDFLLSVFRAEGVEPRIAHRTRSLEMVLGLVANGHGISVLVTRPASTLAYDGKKIARLPIAQTRVRQRVILARPEAAPLTAPAQALARCIRAELAAKRA</sequence>
<dbReference type="PANTHER" id="PTHR30419">
    <property type="entry name" value="HTH-TYPE TRANSCRIPTIONAL REGULATOR YBHD"/>
    <property type="match status" value="1"/>
</dbReference>
<dbReference type="Pfam" id="PF00126">
    <property type="entry name" value="HTH_1"/>
    <property type="match status" value="1"/>
</dbReference>
<dbReference type="Pfam" id="PF03466">
    <property type="entry name" value="LysR_substrate"/>
    <property type="match status" value="1"/>
</dbReference>
<protein>
    <submittedName>
        <fullName evidence="6">LysR family transcriptional regulator</fullName>
    </submittedName>
</protein>
<evidence type="ECO:0000259" key="5">
    <source>
        <dbReference type="PROSITE" id="PS50931"/>
    </source>
</evidence>
<dbReference type="Proteomes" id="UP001271769">
    <property type="component" value="Unassembled WGS sequence"/>
</dbReference>
<evidence type="ECO:0000256" key="3">
    <source>
        <dbReference type="ARBA" id="ARBA00023125"/>
    </source>
</evidence>
<keyword evidence="3" id="KW-0238">DNA-binding</keyword>
<reference evidence="6 7" key="1">
    <citation type="journal article" date="2013" name="Antonie Van Leeuwenhoek">
        <title>Dongia rigui sp. nov., isolated from freshwater of a large wetland in Korea.</title>
        <authorList>
            <person name="Baik K.S."/>
            <person name="Hwang Y.M."/>
            <person name="Choi J.S."/>
            <person name="Kwon J."/>
            <person name="Seong C.N."/>
        </authorList>
    </citation>
    <scope>NUCLEOTIDE SEQUENCE [LARGE SCALE GENOMIC DNA]</scope>
    <source>
        <strain evidence="6 7">04SU4-P</strain>
    </source>
</reference>
<dbReference type="InterPro" id="IPR036388">
    <property type="entry name" value="WH-like_DNA-bd_sf"/>
</dbReference>
<dbReference type="Gene3D" id="1.10.10.10">
    <property type="entry name" value="Winged helix-like DNA-binding domain superfamily/Winged helix DNA-binding domain"/>
    <property type="match status" value="1"/>
</dbReference>
<keyword evidence="7" id="KW-1185">Reference proteome</keyword>
<evidence type="ECO:0000256" key="4">
    <source>
        <dbReference type="ARBA" id="ARBA00023163"/>
    </source>
</evidence>
<keyword evidence="2" id="KW-0805">Transcription regulation</keyword>
<dbReference type="PRINTS" id="PR00039">
    <property type="entry name" value="HTHLYSR"/>
</dbReference>
<proteinExistence type="inferred from homology"/>
<dbReference type="InterPro" id="IPR005119">
    <property type="entry name" value="LysR_subst-bd"/>
</dbReference>
<comment type="caution">
    <text evidence="6">The sequence shown here is derived from an EMBL/GenBank/DDBJ whole genome shotgun (WGS) entry which is preliminary data.</text>
</comment>
<dbReference type="RefSeq" id="WP_320501007.1">
    <property type="nucleotide sequence ID" value="NZ_JAXCLX010000001.1"/>
</dbReference>
<evidence type="ECO:0000313" key="7">
    <source>
        <dbReference type="Proteomes" id="UP001271769"/>
    </source>
</evidence>
<dbReference type="PROSITE" id="PS50931">
    <property type="entry name" value="HTH_LYSR"/>
    <property type="match status" value="1"/>
</dbReference>
<comment type="similarity">
    <text evidence="1">Belongs to the LysR transcriptional regulatory family.</text>
</comment>
<evidence type="ECO:0000256" key="2">
    <source>
        <dbReference type="ARBA" id="ARBA00023015"/>
    </source>
</evidence>
<dbReference type="InterPro" id="IPR036390">
    <property type="entry name" value="WH_DNA-bd_sf"/>
</dbReference>
<gene>
    <name evidence="6" type="ORF">SMD31_06075</name>
</gene>
<dbReference type="InterPro" id="IPR050950">
    <property type="entry name" value="HTH-type_LysR_regulators"/>
</dbReference>
<dbReference type="EMBL" id="JAXCLX010000001">
    <property type="protein sequence ID" value="MDY0871478.1"/>
    <property type="molecule type" value="Genomic_DNA"/>
</dbReference>
<dbReference type="InterPro" id="IPR000847">
    <property type="entry name" value="LysR_HTH_N"/>
</dbReference>
<evidence type="ECO:0000256" key="1">
    <source>
        <dbReference type="ARBA" id="ARBA00009437"/>
    </source>
</evidence>
<dbReference type="SUPFAM" id="SSF46785">
    <property type="entry name" value="Winged helix' DNA-binding domain"/>
    <property type="match status" value="1"/>
</dbReference>
<keyword evidence="4" id="KW-0804">Transcription</keyword>
<dbReference type="PANTHER" id="PTHR30419:SF29">
    <property type="entry name" value="LYSR-FAMILY TRANSCRIPTIONAL REGULATOR"/>
    <property type="match status" value="1"/>
</dbReference>
<name>A0ABU5DW01_9PROT</name>
<organism evidence="6 7">
    <name type="scientific">Dongia rigui</name>
    <dbReference type="NCBI Taxonomy" id="940149"/>
    <lineage>
        <taxon>Bacteria</taxon>
        <taxon>Pseudomonadati</taxon>
        <taxon>Pseudomonadota</taxon>
        <taxon>Alphaproteobacteria</taxon>
        <taxon>Rhodospirillales</taxon>
        <taxon>Dongiaceae</taxon>
        <taxon>Dongia</taxon>
    </lineage>
</organism>